<dbReference type="Proteomes" id="UP000199651">
    <property type="component" value="Unassembled WGS sequence"/>
</dbReference>
<name>A0A1H0TZY2_9PSEU</name>
<gene>
    <name evidence="1" type="ORF">SAMN05192558_110306</name>
</gene>
<accession>A0A1H0TZY2</accession>
<sequence>MLKPHLRSSALSDALELCLAPHGDSRPGFVNLVDRLRQTATGPESTN</sequence>
<dbReference type="AlphaFoldDB" id="A0A1H0TZY2"/>
<reference evidence="2" key="1">
    <citation type="submission" date="2016-10" db="EMBL/GenBank/DDBJ databases">
        <authorList>
            <person name="Varghese N."/>
            <person name="Submissions S."/>
        </authorList>
    </citation>
    <scope>NUCLEOTIDE SEQUENCE [LARGE SCALE GENOMIC DNA]</scope>
    <source>
        <strain evidence="2">IBRC-M 10655</strain>
    </source>
</reference>
<dbReference type="RefSeq" id="WP_166658191.1">
    <property type="nucleotide sequence ID" value="NZ_FNDV01000010.1"/>
</dbReference>
<dbReference type="EMBL" id="FNJB01000010">
    <property type="protein sequence ID" value="SDP59597.1"/>
    <property type="molecule type" value="Genomic_DNA"/>
</dbReference>
<keyword evidence="2" id="KW-1185">Reference proteome</keyword>
<evidence type="ECO:0000313" key="1">
    <source>
        <dbReference type="EMBL" id="SDP59597.1"/>
    </source>
</evidence>
<proteinExistence type="predicted"/>
<evidence type="ECO:0000313" key="2">
    <source>
        <dbReference type="Proteomes" id="UP000199651"/>
    </source>
</evidence>
<organism evidence="1 2">
    <name type="scientific">Actinokineospora alba</name>
    <dbReference type="NCBI Taxonomy" id="504798"/>
    <lineage>
        <taxon>Bacteria</taxon>
        <taxon>Bacillati</taxon>
        <taxon>Actinomycetota</taxon>
        <taxon>Actinomycetes</taxon>
        <taxon>Pseudonocardiales</taxon>
        <taxon>Pseudonocardiaceae</taxon>
        <taxon>Actinokineospora</taxon>
    </lineage>
</organism>
<protein>
    <submittedName>
        <fullName evidence="1">Uncharacterized protein</fullName>
    </submittedName>
</protein>